<reference evidence="1" key="1">
    <citation type="submission" date="2021-06" db="EMBL/GenBank/DDBJ databases">
        <authorList>
            <person name="Kallberg Y."/>
            <person name="Tangrot J."/>
            <person name="Rosling A."/>
        </authorList>
    </citation>
    <scope>NUCLEOTIDE SEQUENCE</scope>
    <source>
        <strain evidence="1">MT106</strain>
    </source>
</reference>
<feature type="non-terminal residue" evidence="1">
    <location>
        <position position="1"/>
    </location>
</feature>
<evidence type="ECO:0000313" key="1">
    <source>
        <dbReference type="EMBL" id="CAG8661909.1"/>
    </source>
</evidence>
<organism evidence="1 2">
    <name type="scientific">Ambispora gerdemannii</name>
    <dbReference type="NCBI Taxonomy" id="144530"/>
    <lineage>
        <taxon>Eukaryota</taxon>
        <taxon>Fungi</taxon>
        <taxon>Fungi incertae sedis</taxon>
        <taxon>Mucoromycota</taxon>
        <taxon>Glomeromycotina</taxon>
        <taxon>Glomeromycetes</taxon>
        <taxon>Archaeosporales</taxon>
        <taxon>Ambisporaceae</taxon>
        <taxon>Ambispora</taxon>
    </lineage>
</organism>
<accession>A0A9N9E462</accession>
<keyword evidence="2" id="KW-1185">Reference proteome</keyword>
<dbReference type="EMBL" id="CAJVPL010006014">
    <property type="protein sequence ID" value="CAG8661909.1"/>
    <property type="molecule type" value="Genomic_DNA"/>
</dbReference>
<dbReference type="AlphaFoldDB" id="A0A9N9E462"/>
<comment type="caution">
    <text evidence="1">The sequence shown here is derived from an EMBL/GenBank/DDBJ whole genome shotgun (WGS) entry which is preliminary data.</text>
</comment>
<gene>
    <name evidence="1" type="ORF">AGERDE_LOCUS11856</name>
</gene>
<sequence>KQRRNSNQLDSRGKLIPIPQTPILRCRNSGSTRQLDYLDSTTSLLLHKEVSSSVKKSEHQMLHSDLKKPIVPGGELGILVEEIYTFRNRNGIVNHCKHGWCNAYCNEVLPEIRLKRIHLTNYTPDKGALPRKWMDALPRRQGFKLNFKVQWSMAQYWAKSSRVQLTTLGRVALPRRHTTMKVATTKVKRWMHYRE</sequence>
<proteinExistence type="predicted"/>
<evidence type="ECO:0000313" key="2">
    <source>
        <dbReference type="Proteomes" id="UP000789831"/>
    </source>
</evidence>
<protein>
    <submittedName>
        <fullName evidence="1">2230_t:CDS:1</fullName>
    </submittedName>
</protein>
<name>A0A9N9E462_9GLOM</name>
<dbReference type="Proteomes" id="UP000789831">
    <property type="component" value="Unassembled WGS sequence"/>
</dbReference>
<feature type="non-terminal residue" evidence="1">
    <location>
        <position position="195"/>
    </location>
</feature>